<sequence length="88" mass="10301">MSVYQINYDLRKQKDYSSLIERIKSYGTWCHPLESVWIIVTNQTAPQVRDYLTTVMDRDDGILVTRLQGEAAWYGLSNEVSQWIQSNL</sequence>
<dbReference type="Proteomes" id="UP000198841">
    <property type="component" value="Unassembled WGS sequence"/>
</dbReference>
<protein>
    <recommendedName>
        <fullName evidence="3">SinR family protein</fullName>
    </recommendedName>
</protein>
<evidence type="ECO:0008006" key="3">
    <source>
        <dbReference type="Google" id="ProtNLM"/>
    </source>
</evidence>
<name>A0A1I4BWT1_9GAMM</name>
<keyword evidence="2" id="KW-1185">Reference proteome</keyword>
<accession>A0A1I4BWT1</accession>
<dbReference type="EMBL" id="FOSD01000009">
    <property type="protein sequence ID" value="SFK72559.1"/>
    <property type="molecule type" value="Genomic_DNA"/>
</dbReference>
<comment type="caution">
    <text evidence="1">The sequence shown here is derived from an EMBL/GenBank/DDBJ whole genome shotgun (WGS) entry which is preliminary data.</text>
</comment>
<reference evidence="1 2" key="1">
    <citation type="submission" date="2016-10" db="EMBL/GenBank/DDBJ databases">
        <authorList>
            <person name="Varghese N."/>
            <person name="Submissions S."/>
        </authorList>
    </citation>
    <scope>NUCLEOTIDE SEQUENCE [LARGE SCALE GENOMIC DNA]</scope>
    <source>
        <strain evidence="1 2">YR512</strain>
    </source>
</reference>
<evidence type="ECO:0000313" key="1">
    <source>
        <dbReference type="EMBL" id="SFK72559.1"/>
    </source>
</evidence>
<gene>
    <name evidence="1" type="ORF">SAMN05518863_109166</name>
</gene>
<organism evidence="1 2">
    <name type="scientific">Candidatus Pantoea symbiotica</name>
    <dbReference type="NCBI Taxonomy" id="1884370"/>
    <lineage>
        <taxon>Bacteria</taxon>
        <taxon>Pseudomonadati</taxon>
        <taxon>Pseudomonadota</taxon>
        <taxon>Gammaproteobacteria</taxon>
        <taxon>Enterobacterales</taxon>
        <taxon>Erwiniaceae</taxon>
        <taxon>Pantoea</taxon>
    </lineage>
</organism>
<dbReference type="RefSeq" id="WP_091004170.1">
    <property type="nucleotide sequence ID" value="NZ_FOSD01000009.1"/>
</dbReference>
<evidence type="ECO:0000313" key="2">
    <source>
        <dbReference type="Proteomes" id="UP000198841"/>
    </source>
</evidence>
<proteinExistence type="predicted"/>